<keyword evidence="4 6" id="KW-0704">Schiff base</keyword>
<dbReference type="InterPro" id="IPR013785">
    <property type="entry name" value="Aldolase_TIM"/>
</dbReference>
<dbReference type="CDD" id="cd00959">
    <property type="entry name" value="DeoC"/>
    <property type="match status" value="1"/>
</dbReference>
<comment type="catalytic activity">
    <reaction evidence="5 6">
        <text>2-deoxy-D-ribose 5-phosphate = D-glyceraldehyde 3-phosphate + acetaldehyde</text>
        <dbReference type="Rhea" id="RHEA:12821"/>
        <dbReference type="ChEBI" id="CHEBI:15343"/>
        <dbReference type="ChEBI" id="CHEBI:59776"/>
        <dbReference type="ChEBI" id="CHEBI:62877"/>
        <dbReference type="EC" id="4.1.2.4"/>
    </reaction>
</comment>
<comment type="similarity">
    <text evidence="1 6">Belongs to the DeoC/FbaB aldolase family. DeoC type 1 subfamily.</text>
</comment>
<keyword evidence="3 6" id="KW-0456">Lyase</keyword>
<dbReference type="Gene3D" id="3.20.20.70">
    <property type="entry name" value="Aldolase class I"/>
    <property type="match status" value="1"/>
</dbReference>
<evidence type="ECO:0000256" key="4">
    <source>
        <dbReference type="ARBA" id="ARBA00023270"/>
    </source>
</evidence>
<accession>A0ABS4HWE8</accession>
<evidence type="ECO:0000256" key="5">
    <source>
        <dbReference type="ARBA" id="ARBA00048791"/>
    </source>
</evidence>
<comment type="pathway">
    <text evidence="6">Carbohydrate degradation; 2-deoxy-D-ribose 1-phosphate degradation; D-glyceraldehyde 3-phosphate and acetaldehyde from 2-deoxy-alpha-D-ribose 1-phosphate: step 2/2.</text>
</comment>
<keyword evidence="8" id="KW-1185">Reference proteome</keyword>
<evidence type="ECO:0000256" key="1">
    <source>
        <dbReference type="ARBA" id="ARBA00010936"/>
    </source>
</evidence>
<dbReference type="NCBIfam" id="TIGR00126">
    <property type="entry name" value="deoC"/>
    <property type="match status" value="1"/>
</dbReference>
<dbReference type="PIRSF" id="PIRSF001357">
    <property type="entry name" value="DeoC"/>
    <property type="match status" value="1"/>
</dbReference>
<dbReference type="PANTHER" id="PTHR10889">
    <property type="entry name" value="DEOXYRIBOSE-PHOSPHATE ALDOLASE"/>
    <property type="match status" value="1"/>
</dbReference>
<dbReference type="PANTHER" id="PTHR10889:SF1">
    <property type="entry name" value="DEOXYRIBOSE-PHOSPHATE ALDOLASE"/>
    <property type="match status" value="1"/>
</dbReference>
<evidence type="ECO:0000256" key="3">
    <source>
        <dbReference type="ARBA" id="ARBA00023239"/>
    </source>
</evidence>
<dbReference type="Pfam" id="PF01791">
    <property type="entry name" value="DeoC"/>
    <property type="match status" value="1"/>
</dbReference>
<feature type="active site" description="Proton donor/acceptor" evidence="6">
    <location>
        <position position="120"/>
    </location>
</feature>
<dbReference type="GO" id="GO:0004139">
    <property type="term" value="F:deoxyribose-phosphate aldolase activity"/>
    <property type="evidence" value="ECO:0007669"/>
    <property type="project" value="UniProtKB-EC"/>
</dbReference>
<proteinExistence type="inferred from homology"/>
<feature type="active site" description="Schiff-base intermediate with acetaldehyde" evidence="6">
    <location>
        <position position="183"/>
    </location>
</feature>
<evidence type="ECO:0000256" key="6">
    <source>
        <dbReference type="HAMAP-Rule" id="MF_00114"/>
    </source>
</evidence>
<dbReference type="InterPro" id="IPR028581">
    <property type="entry name" value="DeoC_typeI"/>
</dbReference>
<dbReference type="InterPro" id="IPR011343">
    <property type="entry name" value="DeoC"/>
</dbReference>
<dbReference type="SUPFAM" id="SSF51569">
    <property type="entry name" value="Aldolase"/>
    <property type="match status" value="1"/>
</dbReference>
<protein>
    <recommendedName>
        <fullName evidence="6">Deoxyribose-phosphate aldolase</fullName>
        <shortName evidence="6">DERA</shortName>
        <ecNumber evidence="6">4.1.2.4</ecNumber>
    </recommendedName>
    <alternativeName>
        <fullName evidence="6">2-deoxy-D-ribose 5-phosphate aldolase</fullName>
    </alternativeName>
    <alternativeName>
        <fullName evidence="6">Phosphodeoxyriboaldolase</fullName>
        <shortName evidence="6">Deoxyriboaldolase</shortName>
    </alternativeName>
</protein>
<dbReference type="HAMAP" id="MF_00114">
    <property type="entry name" value="DeoC_type1"/>
    <property type="match status" value="1"/>
</dbReference>
<evidence type="ECO:0000313" key="8">
    <source>
        <dbReference type="Proteomes" id="UP001519344"/>
    </source>
</evidence>
<evidence type="ECO:0000313" key="7">
    <source>
        <dbReference type="EMBL" id="MBP1962274.1"/>
    </source>
</evidence>
<sequence>MMRQQIEEIKSKLEPIINLMTEEGEFVPLSQEKMASVIDHTLLKPEATSEQIIKLCEEAAEWGFATVCVNPIYVRLAAEKLAGSLVKVCTVIGFPLGASAPTMKVIEAATALIDGATEVDMVLSIGQLKSGDYMSVYEDIRGVVRVAGNKAIVKVILETALLTEEEKIAACLLAKKAGADFVKTSTGFGGGGATVEDIALMRETVGPSMGVKASGAVRSQKDALAMLAAGATRIGTSSSVAIVQGESLTASSDY</sequence>
<organism evidence="7 8">
    <name type="scientific">Paenibacillus aceris</name>
    <dbReference type="NCBI Taxonomy" id="869555"/>
    <lineage>
        <taxon>Bacteria</taxon>
        <taxon>Bacillati</taxon>
        <taxon>Bacillota</taxon>
        <taxon>Bacilli</taxon>
        <taxon>Bacillales</taxon>
        <taxon>Paenibacillaceae</taxon>
        <taxon>Paenibacillus</taxon>
    </lineage>
</organism>
<reference evidence="7 8" key="1">
    <citation type="submission" date="2021-03" db="EMBL/GenBank/DDBJ databases">
        <title>Genomic Encyclopedia of Type Strains, Phase IV (KMG-IV): sequencing the most valuable type-strain genomes for metagenomic binning, comparative biology and taxonomic classification.</title>
        <authorList>
            <person name="Goeker M."/>
        </authorList>
    </citation>
    <scope>NUCLEOTIDE SEQUENCE [LARGE SCALE GENOMIC DNA]</scope>
    <source>
        <strain evidence="7 8">DSM 24950</strain>
    </source>
</reference>
<dbReference type="EMBL" id="JAGGKV010000003">
    <property type="protein sequence ID" value="MBP1962274.1"/>
    <property type="molecule type" value="Genomic_DNA"/>
</dbReference>
<dbReference type="SMART" id="SM01133">
    <property type="entry name" value="DeoC"/>
    <property type="match status" value="1"/>
</dbReference>
<name>A0ABS4HWE8_9BACL</name>
<comment type="caution">
    <text evidence="7">The sequence shown here is derived from an EMBL/GenBank/DDBJ whole genome shotgun (WGS) entry which is preliminary data.</text>
</comment>
<evidence type="ECO:0000256" key="2">
    <source>
        <dbReference type="ARBA" id="ARBA00022490"/>
    </source>
</evidence>
<feature type="active site" description="Proton donor/acceptor" evidence="6">
    <location>
        <position position="212"/>
    </location>
</feature>
<dbReference type="InterPro" id="IPR002915">
    <property type="entry name" value="DeoC/FbaB/LacD_aldolase"/>
</dbReference>
<gene>
    <name evidence="6" type="primary">deoC</name>
    <name evidence="7" type="ORF">J2Z65_001473</name>
</gene>
<keyword evidence="2 6" id="KW-0963">Cytoplasm</keyword>
<comment type="function">
    <text evidence="6">Catalyzes a reversible aldol reaction between acetaldehyde and D-glyceraldehyde 3-phosphate to generate 2-deoxy-D-ribose 5-phosphate.</text>
</comment>
<dbReference type="EC" id="4.1.2.4" evidence="6"/>
<comment type="subcellular location">
    <subcellularLocation>
        <location evidence="6">Cytoplasm</location>
    </subcellularLocation>
</comment>
<dbReference type="Proteomes" id="UP001519344">
    <property type="component" value="Unassembled WGS sequence"/>
</dbReference>